<organism evidence="2 5">
    <name type="scientific">Leptospira levettii</name>
    <dbReference type="NCBI Taxonomy" id="2023178"/>
    <lineage>
        <taxon>Bacteria</taxon>
        <taxon>Pseudomonadati</taxon>
        <taxon>Spirochaetota</taxon>
        <taxon>Spirochaetia</taxon>
        <taxon>Leptospirales</taxon>
        <taxon>Leptospiraceae</taxon>
        <taxon>Leptospira</taxon>
    </lineage>
</organism>
<dbReference type="InterPro" id="IPR002645">
    <property type="entry name" value="STAS_dom"/>
</dbReference>
<dbReference type="GeneID" id="93341264"/>
<reference evidence="2" key="3">
    <citation type="submission" date="2022-06" db="EMBL/GenBank/DDBJ databases">
        <title>Leptospira isolates from biofilms formed at urban environments.</title>
        <authorList>
            <person name="Ribeiro P.S."/>
            <person name="Sousa T."/>
            <person name="Carvalho N."/>
            <person name="Aburjaile F."/>
            <person name="Neves F."/>
            <person name="Oliveira D."/>
            <person name="Blanco L."/>
            <person name="Lima J."/>
            <person name="Costa F."/>
            <person name="Brenig B."/>
            <person name="Soares S."/>
            <person name="Ramos R."/>
            <person name="Goes-Neto A."/>
            <person name="Matiuzzi M."/>
            <person name="Azevedo V."/>
            <person name="Ristow P."/>
        </authorList>
    </citation>
    <scope>NUCLEOTIDE SEQUENCE</scope>
    <source>
        <strain evidence="2">VSF7</strain>
    </source>
</reference>
<evidence type="ECO:0000313" key="4">
    <source>
        <dbReference type="Proteomes" id="UP000297352"/>
    </source>
</evidence>
<dbReference type="Proteomes" id="UP001209694">
    <property type="component" value="Unassembled WGS sequence"/>
</dbReference>
<accession>A0A2N0ARU8</accession>
<dbReference type="CDD" id="cd07043">
    <property type="entry name" value="STAS_anti-anti-sigma_factors"/>
    <property type="match status" value="1"/>
</dbReference>
<dbReference type="Proteomes" id="UP000297352">
    <property type="component" value="Unassembled WGS sequence"/>
</dbReference>
<dbReference type="SUPFAM" id="SSF52091">
    <property type="entry name" value="SpoIIaa-like"/>
    <property type="match status" value="1"/>
</dbReference>
<dbReference type="AlphaFoldDB" id="A0A2N0ARU8"/>
<reference evidence="3" key="1">
    <citation type="submission" date="2018-10" db="EMBL/GenBank/DDBJ databases">
        <authorList>
            <person name="Vincent A.T."/>
            <person name="Schiettekatte O."/>
            <person name="Bourhy P."/>
            <person name="Veyrier F.J."/>
            <person name="Picardeau M."/>
        </authorList>
    </citation>
    <scope>NUCLEOTIDE SEQUENCE</scope>
    <source>
        <strain evidence="3">201702449</strain>
    </source>
</reference>
<gene>
    <name evidence="3" type="ORF">EHQ60_16030</name>
    <name evidence="2" type="ORF">ND810_10950</name>
</gene>
<evidence type="ECO:0000313" key="5">
    <source>
        <dbReference type="Proteomes" id="UP001209694"/>
    </source>
</evidence>
<dbReference type="Gene3D" id="3.30.750.24">
    <property type="entry name" value="STAS domain"/>
    <property type="match status" value="1"/>
</dbReference>
<sequence>MSLDDLVVSTEKIDTVYVTKLQGNLNNFTAEKCIKSVTNSLKHGSVILDLEELNMVTTQGIVAFKTLNEEAFLQKHKIILINLPLSVRQAFLMAGVRNLFPIANNEEAAFKMASRPSR</sequence>
<evidence type="ECO:0000259" key="1">
    <source>
        <dbReference type="PROSITE" id="PS50801"/>
    </source>
</evidence>
<proteinExistence type="predicted"/>
<dbReference type="EMBL" id="JAMQQD010000003">
    <property type="protein sequence ID" value="MCW7515672.1"/>
    <property type="molecule type" value="Genomic_DNA"/>
</dbReference>
<dbReference type="RefSeq" id="WP_015678196.1">
    <property type="nucleotide sequence ID" value="NZ_JAIZBN010000001.1"/>
</dbReference>
<dbReference type="Pfam" id="PF01740">
    <property type="entry name" value="STAS"/>
    <property type="match status" value="1"/>
</dbReference>
<dbReference type="InterPro" id="IPR036513">
    <property type="entry name" value="STAS_dom_sf"/>
</dbReference>
<dbReference type="PROSITE" id="PS50801">
    <property type="entry name" value="STAS"/>
    <property type="match status" value="1"/>
</dbReference>
<evidence type="ECO:0000313" key="3">
    <source>
        <dbReference type="EMBL" id="TGL66942.1"/>
    </source>
</evidence>
<feature type="domain" description="STAS" evidence="1">
    <location>
        <begin position="6"/>
        <end position="113"/>
    </location>
</feature>
<comment type="caution">
    <text evidence="2">The sequence shown here is derived from an EMBL/GenBank/DDBJ whole genome shotgun (WGS) entry which is preliminary data.</text>
</comment>
<reference evidence="4" key="2">
    <citation type="journal article" date="2019" name="PLoS Negl. Trop. Dis.">
        <title>Revisiting the worldwide diversity of Leptospira species in the environment.</title>
        <authorList>
            <person name="Vincent A.T."/>
            <person name="Schiettekatte O."/>
            <person name="Bourhy P."/>
            <person name="Veyrier F.J."/>
            <person name="Picardeau M."/>
        </authorList>
    </citation>
    <scope>NUCLEOTIDE SEQUENCE [LARGE SCALE GENOMIC DNA]</scope>
    <source>
        <strain evidence="4">201702449</strain>
    </source>
</reference>
<name>A0A2N0ARU8_9LEPT</name>
<dbReference type="EMBL" id="RQGI01000059">
    <property type="protein sequence ID" value="TGL66942.1"/>
    <property type="molecule type" value="Genomic_DNA"/>
</dbReference>
<keyword evidence="4" id="KW-1185">Reference proteome</keyword>
<protein>
    <submittedName>
        <fullName evidence="3">Anti-sigma factor antagonist</fullName>
    </submittedName>
    <submittedName>
        <fullName evidence="2">STAS domain-containing protein</fullName>
    </submittedName>
</protein>
<evidence type="ECO:0000313" key="2">
    <source>
        <dbReference type="EMBL" id="MCW7515672.1"/>
    </source>
</evidence>